<comment type="subcellular location">
    <subcellularLocation>
        <location evidence="1">Cell membrane</location>
        <topology evidence="1">Lipid-anchor</topology>
    </subcellularLocation>
</comment>
<feature type="chain" id="PRO_5045458302" evidence="7">
    <location>
        <begin position="23"/>
        <end position="185"/>
    </location>
</feature>
<feature type="signal peptide" evidence="7">
    <location>
        <begin position="1"/>
        <end position="22"/>
    </location>
</feature>
<keyword evidence="6 8" id="KW-0449">Lipoprotein</keyword>
<keyword evidence="5" id="KW-0564">Palmitate</keyword>
<proteinExistence type="predicted"/>
<keyword evidence="2" id="KW-1003">Cell membrane</keyword>
<evidence type="ECO:0000256" key="6">
    <source>
        <dbReference type="ARBA" id="ARBA00023288"/>
    </source>
</evidence>
<name>A0ABW4NYG7_9NOCA</name>
<evidence type="ECO:0000313" key="9">
    <source>
        <dbReference type="Proteomes" id="UP001597286"/>
    </source>
</evidence>
<evidence type="ECO:0000256" key="5">
    <source>
        <dbReference type="ARBA" id="ARBA00023139"/>
    </source>
</evidence>
<organism evidence="8 9">
    <name type="scientific">Rhodococcus gannanensis</name>
    <dbReference type="NCBI Taxonomy" id="1960308"/>
    <lineage>
        <taxon>Bacteria</taxon>
        <taxon>Bacillati</taxon>
        <taxon>Actinomycetota</taxon>
        <taxon>Actinomycetes</taxon>
        <taxon>Mycobacteriales</taxon>
        <taxon>Nocardiaceae</taxon>
        <taxon>Rhodococcus</taxon>
    </lineage>
</organism>
<evidence type="ECO:0000256" key="7">
    <source>
        <dbReference type="SAM" id="SignalP"/>
    </source>
</evidence>
<keyword evidence="9" id="KW-1185">Reference proteome</keyword>
<dbReference type="Gene3D" id="3.30.2030.20">
    <property type="match status" value="1"/>
</dbReference>
<evidence type="ECO:0000313" key="8">
    <source>
        <dbReference type="EMBL" id="MFD1811001.1"/>
    </source>
</evidence>
<dbReference type="PROSITE" id="PS51257">
    <property type="entry name" value="PROKAR_LIPOPROTEIN"/>
    <property type="match status" value="1"/>
</dbReference>
<keyword evidence="3 7" id="KW-0732">Signal</keyword>
<dbReference type="RefSeq" id="WP_378483560.1">
    <property type="nucleotide sequence ID" value="NZ_JBHUFB010000003.1"/>
</dbReference>
<dbReference type="InterPro" id="IPR032018">
    <property type="entry name" value="LppA/LppB/LprP"/>
</dbReference>
<gene>
    <name evidence="8" type="ORF">ACFSJG_02135</name>
</gene>
<evidence type="ECO:0000256" key="1">
    <source>
        <dbReference type="ARBA" id="ARBA00004193"/>
    </source>
</evidence>
<reference evidence="9" key="1">
    <citation type="journal article" date="2019" name="Int. J. Syst. Evol. Microbiol.">
        <title>The Global Catalogue of Microorganisms (GCM) 10K type strain sequencing project: providing services to taxonomists for standard genome sequencing and annotation.</title>
        <authorList>
            <consortium name="The Broad Institute Genomics Platform"/>
            <consortium name="The Broad Institute Genome Sequencing Center for Infectious Disease"/>
            <person name="Wu L."/>
            <person name="Ma J."/>
        </authorList>
    </citation>
    <scope>NUCLEOTIDE SEQUENCE [LARGE SCALE GENOMIC DNA]</scope>
    <source>
        <strain evidence="9">DT72</strain>
    </source>
</reference>
<dbReference type="Pfam" id="PF16708">
    <property type="entry name" value="LppA"/>
    <property type="match status" value="1"/>
</dbReference>
<evidence type="ECO:0000256" key="3">
    <source>
        <dbReference type="ARBA" id="ARBA00022729"/>
    </source>
</evidence>
<comment type="caution">
    <text evidence="8">The sequence shown here is derived from an EMBL/GenBank/DDBJ whole genome shotgun (WGS) entry which is preliminary data.</text>
</comment>
<evidence type="ECO:0000256" key="2">
    <source>
        <dbReference type="ARBA" id="ARBA00022475"/>
    </source>
</evidence>
<dbReference type="Proteomes" id="UP001597286">
    <property type="component" value="Unassembled WGS sequence"/>
</dbReference>
<keyword evidence="4" id="KW-0472">Membrane</keyword>
<dbReference type="EMBL" id="JBHUFB010000003">
    <property type="protein sequence ID" value="MFD1811001.1"/>
    <property type="molecule type" value="Genomic_DNA"/>
</dbReference>
<sequence length="185" mass="19606">MSLRTRPWFAAFATTLTLLTTACGGIMENPYNHTDEEIADAAAILPTRPTLEVTEAEITAAVLQIADAAGAIAPELRWEWKRERSQSSCGGAFGKTDGREVDLPNYVSAVPIPDTAWPAVLQAARDILTPLGITNLTVYVDKPGDHDVIFTSDDGRHVDLGTKVAALVSAGTGCRLPAAHTGPTP</sequence>
<evidence type="ECO:0000256" key="4">
    <source>
        <dbReference type="ARBA" id="ARBA00023136"/>
    </source>
</evidence>
<protein>
    <submittedName>
        <fullName evidence="8">LppA family lipoprotein</fullName>
    </submittedName>
</protein>
<accession>A0ABW4NYG7</accession>